<gene>
    <name evidence="4" type="primary">lin-12</name>
    <name evidence="4" type="ORF">T03_17190</name>
</gene>
<accession>A0A0V1C586</accession>
<evidence type="ECO:0000259" key="3">
    <source>
        <dbReference type="PROSITE" id="PS50026"/>
    </source>
</evidence>
<sequence length="535" mass="60724">MSSYWNAKGFSSIILPQFQFEFKTVLVAVTELLLVVSVIWLLMGGSADGGCPVSSTWDNYGGKKLDDGGCLTVVDMFESLLMIYIDSVRDLSKAERRDLSYFKSTSILSFTDSQKLQMLDGINFKQAVASNILIHPEVRIFETNITKKQNVHAEKCGQTERLSCDGYPHECISNGNGTVDGMLFKCAKKGCCNNTDCDETVSVLTYESTLLANFPDLSHGSYCRCLLLNSTFLTWNLSNDHIYDCDDMKCDVFICQKDEYTDCNETRVEKCTYSSEAGECKEFTYEVISEKEYPYGRDCEERNYGESCLCPCVGTWTEWSIASETCGKVVSNRYRPSLDMVSKNESCDGAKISCCKETKVDFVVCDHYKYTRVEYEMFKEKCERHNGSVKASEKELVCVCLRDEQFGEFCEKTADLCSERKWCLNGGTCRNYRGNYRCHCTKGFSGMNCSDVVEVCQSNEHCENDDVCVLLESDSKLAAVKKQLVKMMQHVFKSRTMHIDAIAPIDMAERFVKQAIRVHHIRKETSFERVLRTGL</sequence>
<dbReference type="SMART" id="SM00179">
    <property type="entry name" value="EGF_CA"/>
    <property type="match status" value="1"/>
</dbReference>
<feature type="domain" description="EGF-like" evidence="3">
    <location>
        <begin position="413"/>
        <end position="450"/>
    </location>
</feature>
<evidence type="ECO:0000256" key="2">
    <source>
        <dbReference type="PROSITE-ProRule" id="PRU00076"/>
    </source>
</evidence>
<dbReference type="OMA" id="PHECISN"/>
<organism evidence="4 5">
    <name type="scientific">Trichinella britovi</name>
    <name type="common">Parasitic roundworm</name>
    <dbReference type="NCBI Taxonomy" id="45882"/>
    <lineage>
        <taxon>Eukaryota</taxon>
        <taxon>Metazoa</taxon>
        <taxon>Ecdysozoa</taxon>
        <taxon>Nematoda</taxon>
        <taxon>Enoplea</taxon>
        <taxon>Dorylaimia</taxon>
        <taxon>Trichinellida</taxon>
        <taxon>Trichinellidae</taxon>
        <taxon>Trichinella</taxon>
    </lineage>
</organism>
<dbReference type="Proteomes" id="UP000054653">
    <property type="component" value="Unassembled WGS sequence"/>
</dbReference>
<dbReference type="OrthoDB" id="5812963at2759"/>
<reference evidence="4 5" key="1">
    <citation type="submission" date="2015-01" db="EMBL/GenBank/DDBJ databases">
        <title>Evolution of Trichinella species and genotypes.</title>
        <authorList>
            <person name="Korhonen P.K."/>
            <person name="Edoardo P."/>
            <person name="Giuseppe L.R."/>
            <person name="Gasser R.B."/>
        </authorList>
    </citation>
    <scope>NUCLEOTIDE SEQUENCE [LARGE SCALE GENOMIC DNA]</scope>
    <source>
        <strain evidence="4">ISS120</strain>
    </source>
</reference>
<dbReference type="InterPro" id="IPR000152">
    <property type="entry name" value="EGF-type_Asp/Asn_hydroxyl_site"/>
</dbReference>
<dbReference type="PROSITE" id="PS00010">
    <property type="entry name" value="ASX_HYDROXYL"/>
    <property type="match status" value="1"/>
</dbReference>
<keyword evidence="1 2" id="KW-1015">Disulfide bond</keyword>
<dbReference type="InterPro" id="IPR000742">
    <property type="entry name" value="EGF"/>
</dbReference>
<dbReference type="CDD" id="cd00054">
    <property type="entry name" value="EGF_CA"/>
    <property type="match status" value="1"/>
</dbReference>
<dbReference type="PROSITE" id="PS50026">
    <property type="entry name" value="EGF_3"/>
    <property type="match status" value="1"/>
</dbReference>
<dbReference type="GO" id="GO:0005509">
    <property type="term" value="F:calcium ion binding"/>
    <property type="evidence" value="ECO:0007669"/>
    <property type="project" value="InterPro"/>
</dbReference>
<comment type="caution">
    <text evidence="2">Lacks conserved residue(s) required for the propagation of feature annotation.</text>
</comment>
<dbReference type="SUPFAM" id="SSF57196">
    <property type="entry name" value="EGF/Laminin"/>
    <property type="match status" value="1"/>
</dbReference>
<dbReference type="Gene3D" id="2.10.25.10">
    <property type="entry name" value="Laminin"/>
    <property type="match status" value="1"/>
</dbReference>
<evidence type="ECO:0000313" key="4">
    <source>
        <dbReference type="EMBL" id="KRY44337.1"/>
    </source>
</evidence>
<feature type="non-terminal residue" evidence="4">
    <location>
        <position position="535"/>
    </location>
</feature>
<dbReference type="STRING" id="45882.A0A0V1C586"/>
<dbReference type="PROSITE" id="PS00022">
    <property type="entry name" value="EGF_1"/>
    <property type="match status" value="1"/>
</dbReference>
<proteinExistence type="predicted"/>
<dbReference type="InterPro" id="IPR001881">
    <property type="entry name" value="EGF-like_Ca-bd_dom"/>
</dbReference>
<keyword evidence="5" id="KW-1185">Reference proteome</keyword>
<name>A0A0V1C586_TRIBR</name>
<evidence type="ECO:0000313" key="5">
    <source>
        <dbReference type="Proteomes" id="UP000054653"/>
    </source>
</evidence>
<dbReference type="AlphaFoldDB" id="A0A0V1C586"/>
<evidence type="ECO:0000256" key="1">
    <source>
        <dbReference type="ARBA" id="ARBA00023157"/>
    </source>
</evidence>
<dbReference type="Pfam" id="PF00008">
    <property type="entry name" value="EGF"/>
    <property type="match status" value="1"/>
</dbReference>
<dbReference type="PROSITE" id="PS01186">
    <property type="entry name" value="EGF_2"/>
    <property type="match status" value="1"/>
</dbReference>
<keyword evidence="2" id="KW-0245">EGF-like domain</keyword>
<feature type="disulfide bond" evidence="2">
    <location>
        <begin position="440"/>
        <end position="449"/>
    </location>
</feature>
<dbReference type="EMBL" id="JYDI01000626">
    <property type="protein sequence ID" value="KRY44337.1"/>
    <property type="molecule type" value="Genomic_DNA"/>
</dbReference>
<comment type="caution">
    <text evidence="4">The sequence shown here is derived from an EMBL/GenBank/DDBJ whole genome shotgun (WGS) entry which is preliminary data.</text>
</comment>
<protein>
    <submittedName>
        <fullName evidence="4">Protein lin-12</fullName>
    </submittedName>
</protein>